<organism evidence="1 2">
    <name type="scientific">Mesorhabditis belari</name>
    <dbReference type="NCBI Taxonomy" id="2138241"/>
    <lineage>
        <taxon>Eukaryota</taxon>
        <taxon>Metazoa</taxon>
        <taxon>Ecdysozoa</taxon>
        <taxon>Nematoda</taxon>
        <taxon>Chromadorea</taxon>
        <taxon>Rhabditida</taxon>
        <taxon>Rhabditina</taxon>
        <taxon>Rhabditomorpha</taxon>
        <taxon>Rhabditoidea</taxon>
        <taxon>Rhabditidae</taxon>
        <taxon>Mesorhabditinae</taxon>
        <taxon>Mesorhabditis</taxon>
    </lineage>
</organism>
<name>A0AAF3ER79_9BILA</name>
<dbReference type="WBParaSite" id="MBELARI_LOCUS16606">
    <property type="protein sequence ID" value="MBELARI_LOCUS16606"/>
    <property type="gene ID" value="MBELARI_LOCUS16606"/>
</dbReference>
<proteinExistence type="predicted"/>
<accession>A0AAF3ER79</accession>
<keyword evidence="1" id="KW-1185">Reference proteome</keyword>
<dbReference type="AlphaFoldDB" id="A0AAF3ER79"/>
<sequence length="306" mass="34625">MLTPEQISSQNDPNVSIHRWDFSSSLKIGQLYNACKDTAIDEFPWKSDIRDEVTATFFESECFFEGTNSNIVRLLNIDRDQQLSLQSEICPTTNVGRLLFEPRSSAFLIYKVSRKIEKLDVRSEGLRKGWVTPPNRHATYLVKEIEYGALAVLQLCFTDGTNGSDELQKKLRSIREHCESNSELPEIPDNMQLNFHCGTKFATNQLDAAISKMKSLKSLQNELHKSGVKLLEDSNALKRLGSLKTMIFVCGAWKTMSEQRETFASLIKNGTICAFIDLDLLKGMSGAPTKPEIYIYKEGTFFPSQD</sequence>
<dbReference type="Proteomes" id="UP000887575">
    <property type="component" value="Unassembled WGS sequence"/>
</dbReference>
<reference evidence="2" key="1">
    <citation type="submission" date="2024-02" db="UniProtKB">
        <authorList>
            <consortium name="WormBaseParasite"/>
        </authorList>
    </citation>
    <scope>IDENTIFICATION</scope>
</reference>
<evidence type="ECO:0000313" key="1">
    <source>
        <dbReference type="Proteomes" id="UP000887575"/>
    </source>
</evidence>
<evidence type="ECO:0000313" key="2">
    <source>
        <dbReference type="WBParaSite" id="MBELARI_LOCUS16606"/>
    </source>
</evidence>
<protein>
    <submittedName>
        <fullName evidence="2">Uncharacterized protein</fullName>
    </submittedName>
</protein>